<dbReference type="InterPro" id="IPR012292">
    <property type="entry name" value="Globin/Proto"/>
</dbReference>
<dbReference type="InterPro" id="IPR009050">
    <property type="entry name" value="Globin-like_sf"/>
</dbReference>
<protein>
    <recommendedName>
        <fullName evidence="7">Group 1 truncated hemoglobin</fullName>
    </recommendedName>
</protein>
<evidence type="ECO:0000256" key="1">
    <source>
        <dbReference type="ARBA" id="ARBA00009660"/>
    </source>
</evidence>
<dbReference type="InterPro" id="IPR001486">
    <property type="entry name" value="Hemoglobin_trunc"/>
</dbReference>
<name>A0A2S6HKX3_9GAMM</name>
<evidence type="ECO:0000313" key="11">
    <source>
        <dbReference type="Proteomes" id="UP000240010"/>
    </source>
</evidence>
<dbReference type="GO" id="GO:0005344">
    <property type="term" value="F:oxygen carrier activity"/>
    <property type="evidence" value="ECO:0007669"/>
    <property type="project" value="UniProtKB-UniRule"/>
</dbReference>
<evidence type="ECO:0000313" key="10">
    <source>
        <dbReference type="EMBL" id="PPK78139.1"/>
    </source>
</evidence>
<comment type="cofactor">
    <cofactor evidence="8">
        <name>heme</name>
        <dbReference type="ChEBI" id="CHEBI:30413"/>
    </cofactor>
    <text evidence="8">Binds 1 heme group per subunit.</text>
</comment>
<dbReference type="InterPro" id="IPR016339">
    <property type="entry name" value="Hemoglobin_trunc_I"/>
</dbReference>
<dbReference type="SUPFAM" id="SSF46458">
    <property type="entry name" value="Globin-like"/>
    <property type="match status" value="1"/>
</dbReference>
<comment type="similarity">
    <text evidence="1 7">Belongs to the truncated hemoglobin family. Group I subfamily.</text>
</comment>
<organism evidence="10 11">
    <name type="scientific">Methylobacter tundripaludum</name>
    <dbReference type="NCBI Taxonomy" id="173365"/>
    <lineage>
        <taxon>Bacteria</taxon>
        <taxon>Pseudomonadati</taxon>
        <taxon>Pseudomonadota</taxon>
        <taxon>Gammaproteobacteria</taxon>
        <taxon>Methylococcales</taxon>
        <taxon>Methylococcaceae</taxon>
        <taxon>Methylobacter</taxon>
    </lineage>
</organism>
<dbReference type="InterPro" id="IPR019795">
    <property type="entry name" value="Globin_bac-like_CS"/>
</dbReference>
<comment type="caution">
    <text evidence="10">The sequence shown here is derived from an EMBL/GenBank/DDBJ whole genome shotgun (WGS) entry which is preliminary data.</text>
</comment>
<keyword evidence="6 7" id="KW-0408">Iron</keyword>
<dbReference type="Gene3D" id="1.10.490.10">
    <property type="entry name" value="Globins"/>
    <property type="match status" value="1"/>
</dbReference>
<keyword evidence="2 7" id="KW-0813">Transport</keyword>
<dbReference type="EMBL" id="PTIZ01000001">
    <property type="protein sequence ID" value="PPK78139.1"/>
    <property type="molecule type" value="Genomic_DNA"/>
</dbReference>
<dbReference type="GO" id="GO:0046872">
    <property type="term" value="F:metal ion binding"/>
    <property type="evidence" value="ECO:0007669"/>
    <property type="project" value="UniProtKB-UniRule"/>
</dbReference>
<dbReference type="AlphaFoldDB" id="A0A2S6HKX3"/>
<evidence type="ECO:0000256" key="7">
    <source>
        <dbReference type="PIRNR" id="PIRNR002030"/>
    </source>
</evidence>
<proteinExistence type="inferred from homology"/>
<gene>
    <name evidence="10" type="ORF">B0F87_101521</name>
</gene>
<dbReference type="Proteomes" id="UP000240010">
    <property type="component" value="Unassembled WGS sequence"/>
</dbReference>
<feature type="binding site" description="distal binding residue" evidence="9">
    <location>
        <position position="77"/>
    </location>
    <ligand>
        <name>heme</name>
        <dbReference type="ChEBI" id="CHEBI:30413"/>
    </ligand>
    <ligandPart>
        <name>Fe</name>
        <dbReference type="ChEBI" id="CHEBI:18248"/>
    </ligandPart>
</feature>
<reference evidence="10 11" key="1">
    <citation type="submission" date="2018-02" db="EMBL/GenBank/DDBJ databases">
        <title>Subsurface microbial communities from deep shales in Ohio and West Virginia, USA.</title>
        <authorList>
            <person name="Wrighton K."/>
        </authorList>
    </citation>
    <scope>NUCLEOTIDE SEQUENCE [LARGE SCALE GENOMIC DNA]</scope>
    <source>
        <strain evidence="10 11">OWC-DMM</strain>
    </source>
</reference>
<keyword evidence="5 7" id="KW-0479">Metal-binding</keyword>
<evidence type="ECO:0000256" key="4">
    <source>
        <dbReference type="ARBA" id="ARBA00022621"/>
    </source>
</evidence>
<evidence type="ECO:0000256" key="9">
    <source>
        <dbReference type="PIRSR" id="PIRSR601486-1"/>
    </source>
</evidence>
<dbReference type="PROSITE" id="PS01213">
    <property type="entry name" value="GLOBIN_FAM_2"/>
    <property type="match status" value="1"/>
</dbReference>
<accession>A0A2S6HKX3</accession>
<dbReference type="PIRSF" id="PIRSF002030">
    <property type="entry name" value="Globin_Protozoa/Cyanobacteria"/>
    <property type="match status" value="1"/>
</dbReference>
<evidence type="ECO:0000256" key="3">
    <source>
        <dbReference type="ARBA" id="ARBA00022617"/>
    </source>
</evidence>
<dbReference type="GO" id="GO:0019825">
    <property type="term" value="F:oxygen binding"/>
    <property type="evidence" value="ECO:0007669"/>
    <property type="project" value="InterPro"/>
</dbReference>
<evidence type="ECO:0000256" key="6">
    <source>
        <dbReference type="ARBA" id="ARBA00023004"/>
    </source>
</evidence>
<sequence>MSDSQETSQTLYEKIGGEAAVNAAVDIFYRKVLADYRINRFFDNTDMDQQIAKQKAFFTMAFGGPNNYTGQDMRNAHARLVKMGLNASHFDAVMEHLGATLTELNVPADLIAQAAAIAESTRNDVLGK</sequence>
<dbReference type="Pfam" id="PF01152">
    <property type="entry name" value="Bac_globin"/>
    <property type="match status" value="1"/>
</dbReference>
<dbReference type="RefSeq" id="WP_104427493.1">
    <property type="nucleotide sequence ID" value="NZ_PTIZ01000001.1"/>
</dbReference>
<dbReference type="CDD" id="cd00454">
    <property type="entry name" value="TrHb1_N"/>
    <property type="match status" value="1"/>
</dbReference>
<keyword evidence="4 7" id="KW-0561">Oxygen transport</keyword>
<evidence type="ECO:0000256" key="8">
    <source>
        <dbReference type="PIRSR" id="PIRSR002030-1"/>
    </source>
</evidence>
<evidence type="ECO:0000256" key="2">
    <source>
        <dbReference type="ARBA" id="ARBA00022448"/>
    </source>
</evidence>
<keyword evidence="3 7" id="KW-0349">Heme</keyword>
<evidence type="ECO:0000256" key="5">
    <source>
        <dbReference type="ARBA" id="ARBA00022723"/>
    </source>
</evidence>
<feature type="binding site" description="proximal binding residue" evidence="8">
    <location>
        <position position="77"/>
    </location>
    <ligand>
        <name>heme</name>
        <dbReference type="ChEBI" id="CHEBI:30413"/>
    </ligand>
    <ligandPart>
        <name>Fe</name>
        <dbReference type="ChEBI" id="CHEBI:18248"/>
    </ligandPart>
</feature>
<dbReference type="GO" id="GO:0020037">
    <property type="term" value="F:heme binding"/>
    <property type="evidence" value="ECO:0007669"/>
    <property type="project" value="InterPro"/>
</dbReference>